<keyword evidence="2" id="KW-1185">Reference proteome</keyword>
<organism evidence="1 2">
    <name type="scientific">Populus alba</name>
    <name type="common">White poplar</name>
    <dbReference type="NCBI Taxonomy" id="43335"/>
    <lineage>
        <taxon>Eukaryota</taxon>
        <taxon>Viridiplantae</taxon>
        <taxon>Streptophyta</taxon>
        <taxon>Embryophyta</taxon>
        <taxon>Tracheophyta</taxon>
        <taxon>Spermatophyta</taxon>
        <taxon>Magnoliopsida</taxon>
        <taxon>eudicotyledons</taxon>
        <taxon>Gunneridae</taxon>
        <taxon>Pentapetalae</taxon>
        <taxon>rosids</taxon>
        <taxon>fabids</taxon>
        <taxon>Malpighiales</taxon>
        <taxon>Salicaceae</taxon>
        <taxon>Saliceae</taxon>
        <taxon>Populus</taxon>
    </lineage>
</organism>
<proteinExistence type="predicted"/>
<name>A0ACC4CVC0_POPAL</name>
<evidence type="ECO:0000313" key="1">
    <source>
        <dbReference type="EMBL" id="KAL3609187.1"/>
    </source>
</evidence>
<gene>
    <name evidence="1" type="ORF">D5086_000207</name>
</gene>
<sequence length="582" mass="65524">MEFLILASVLYFIGFVDDGIPSWEKKFCSLIGSVPWRKVVDAKKYIDQWCLLWHLSPDPNLYIDEIKWNAYIDPEVIKGLGTRSLCPPMREIQVARAGTNGILISTNLVILNKVDNPWERGFSQESEAVKGKTWGVSVNPWQHSRQGVDPANDKGWGNLRDCSRGYNQHESRKWNNDCKSSGNGFFQGSGASKDRNGKDNGSNSQGWKQWDNYGDLIISTVESTLTISLRSLQQTAGQRSGRSKQKGSETKYTSNDLESSAWTHANSRKKERTELDFKKLEICKHLHEGRECWWCNVVMRLASTREYLHRHHHHLRFDLRIPGRQCRFWRQGNASSCNRGIAICFTFSRKLLATEKGSFEVERNLFGPFNLGGAGRSCGFSVGASKGFCGGARDSFGEIVGVGGDLGIQWIMPLTDWAWISIIKLPIVGWKMECIGKMLQGFARLVGFDKTSVQSPALFALRILVGTKNVEILNTVIKMHLNGADFKIKIGEIDSTHYTLPESISYSMASLPTYIIQDKDEVSTETRNSIRIRFRSLYVEANLWSLLSELGKMASKLLLFLLFSALVCSTSARKLVDGKGSF</sequence>
<dbReference type="EMBL" id="RCHU02000001">
    <property type="protein sequence ID" value="KAL3609187.1"/>
    <property type="molecule type" value="Genomic_DNA"/>
</dbReference>
<dbReference type="Proteomes" id="UP000309997">
    <property type="component" value="Unassembled WGS sequence"/>
</dbReference>
<evidence type="ECO:0000313" key="2">
    <source>
        <dbReference type="Proteomes" id="UP000309997"/>
    </source>
</evidence>
<protein>
    <submittedName>
        <fullName evidence="1">Uncharacterized protein</fullName>
    </submittedName>
</protein>
<reference evidence="1 2" key="1">
    <citation type="journal article" date="2024" name="Plant Biotechnol. J.">
        <title>Genome and CRISPR/Cas9 system of a widespread forest tree (Populus alba) in the world.</title>
        <authorList>
            <person name="Liu Y.J."/>
            <person name="Jiang P.F."/>
            <person name="Han X.M."/>
            <person name="Li X.Y."/>
            <person name="Wang H.M."/>
            <person name="Wang Y.J."/>
            <person name="Wang X.X."/>
            <person name="Zeng Q.Y."/>
        </authorList>
    </citation>
    <scope>NUCLEOTIDE SEQUENCE [LARGE SCALE GENOMIC DNA]</scope>
    <source>
        <strain evidence="2">cv. PAL-ZL1</strain>
    </source>
</reference>
<accession>A0ACC4CVC0</accession>
<comment type="caution">
    <text evidence="1">The sequence shown here is derived from an EMBL/GenBank/DDBJ whole genome shotgun (WGS) entry which is preliminary data.</text>
</comment>